<dbReference type="PANTHER" id="PTHR43861:SF3">
    <property type="entry name" value="PUTATIVE (AFU_ORTHOLOGUE AFUA_2G14390)-RELATED"/>
    <property type="match status" value="1"/>
</dbReference>
<dbReference type="InterPro" id="IPR029063">
    <property type="entry name" value="SAM-dependent_MTases_sf"/>
</dbReference>
<dbReference type="KEGG" id="pph:Ppha_1344"/>
<feature type="domain" description="Methyltransferase" evidence="2">
    <location>
        <begin position="42"/>
        <end position="168"/>
    </location>
</feature>
<evidence type="ECO:0000259" key="2">
    <source>
        <dbReference type="Pfam" id="PF13847"/>
    </source>
</evidence>
<dbReference type="Gene3D" id="3.40.50.150">
    <property type="entry name" value="Vaccinia Virus protein VP39"/>
    <property type="match status" value="1"/>
</dbReference>
<dbReference type="OrthoDB" id="9791837at2"/>
<dbReference type="Pfam" id="PF13847">
    <property type="entry name" value="Methyltransf_31"/>
    <property type="match status" value="1"/>
</dbReference>
<sequence length="218" mass="24515">MPDSWNSPDKFNREASQWDENPRRSELASVVAKAIIATTKPTKTMRALEFGCGTGLVTLEIAPLVSVISAIDTSQEMLAVLQEKIRRFGITNIETRQIDLMASLQNGKQEECFDLIYSSMTLHHISDTAEFLNRISSILVPGGMIAIADLDKEDGLFHDDPLEKVHHGFEREELAAMLHTAGFQRTMFETAHLLEKENRERKRAVYPIFLVTALKAKS</sequence>
<dbReference type="SUPFAM" id="SSF53335">
    <property type="entry name" value="S-adenosyl-L-methionine-dependent methyltransferases"/>
    <property type="match status" value="1"/>
</dbReference>
<proteinExistence type="predicted"/>
<dbReference type="EMBL" id="CP001110">
    <property type="protein sequence ID" value="ACF43608.1"/>
    <property type="molecule type" value="Genomic_DNA"/>
</dbReference>
<name>B4SHE1_PELPB</name>
<accession>B4SHE1</accession>
<dbReference type="Proteomes" id="UP000002724">
    <property type="component" value="Chromosome"/>
</dbReference>
<dbReference type="GO" id="GO:0008168">
    <property type="term" value="F:methyltransferase activity"/>
    <property type="evidence" value="ECO:0007669"/>
    <property type="project" value="UniProtKB-KW"/>
</dbReference>
<evidence type="ECO:0000313" key="4">
    <source>
        <dbReference type="Proteomes" id="UP000002724"/>
    </source>
</evidence>
<dbReference type="HOGENOM" id="CLU_037990_1_2_10"/>
<evidence type="ECO:0000256" key="1">
    <source>
        <dbReference type="ARBA" id="ARBA00022679"/>
    </source>
</evidence>
<keyword evidence="4" id="KW-1185">Reference proteome</keyword>
<dbReference type="eggNOG" id="COG2227">
    <property type="taxonomic scope" value="Bacteria"/>
</dbReference>
<dbReference type="CDD" id="cd02440">
    <property type="entry name" value="AdoMet_MTases"/>
    <property type="match status" value="1"/>
</dbReference>
<dbReference type="AlphaFoldDB" id="B4SHE1"/>
<dbReference type="GO" id="GO:0032259">
    <property type="term" value="P:methylation"/>
    <property type="evidence" value="ECO:0007669"/>
    <property type="project" value="UniProtKB-KW"/>
</dbReference>
<dbReference type="STRING" id="324925.Ppha_1344"/>
<evidence type="ECO:0000313" key="3">
    <source>
        <dbReference type="EMBL" id="ACF43608.1"/>
    </source>
</evidence>
<keyword evidence="1 3" id="KW-0808">Transferase</keyword>
<dbReference type="RefSeq" id="WP_012508099.1">
    <property type="nucleotide sequence ID" value="NC_011060.1"/>
</dbReference>
<dbReference type="InterPro" id="IPR025714">
    <property type="entry name" value="Methyltranfer_dom"/>
</dbReference>
<dbReference type="PANTHER" id="PTHR43861">
    <property type="entry name" value="TRANS-ACONITATE 2-METHYLTRANSFERASE-RELATED"/>
    <property type="match status" value="1"/>
</dbReference>
<protein>
    <submittedName>
        <fullName evidence="3">Methyltransferase type 11</fullName>
    </submittedName>
</protein>
<reference evidence="3 4" key="1">
    <citation type="submission" date="2008-06" db="EMBL/GenBank/DDBJ databases">
        <title>Complete sequence of Pelodictyon phaeoclathratiforme BU-1.</title>
        <authorList>
            <consortium name="US DOE Joint Genome Institute"/>
            <person name="Lucas S."/>
            <person name="Copeland A."/>
            <person name="Lapidus A."/>
            <person name="Glavina del Rio T."/>
            <person name="Dalin E."/>
            <person name="Tice H."/>
            <person name="Bruce D."/>
            <person name="Goodwin L."/>
            <person name="Pitluck S."/>
            <person name="Schmutz J."/>
            <person name="Larimer F."/>
            <person name="Land M."/>
            <person name="Hauser L."/>
            <person name="Kyrpides N."/>
            <person name="Mikhailova N."/>
            <person name="Liu Z."/>
            <person name="Li T."/>
            <person name="Zhao F."/>
            <person name="Overmann J."/>
            <person name="Bryant D.A."/>
            <person name="Richardson P."/>
        </authorList>
    </citation>
    <scope>NUCLEOTIDE SEQUENCE [LARGE SCALE GENOMIC DNA]</scope>
    <source>
        <strain evidence="4">DSM 5477 / BU-1</strain>
    </source>
</reference>
<organism evidence="3 4">
    <name type="scientific">Pelodictyon phaeoclathratiforme (strain DSM 5477 / BU-1)</name>
    <dbReference type="NCBI Taxonomy" id="324925"/>
    <lineage>
        <taxon>Bacteria</taxon>
        <taxon>Pseudomonadati</taxon>
        <taxon>Chlorobiota</taxon>
        <taxon>Chlorobiia</taxon>
        <taxon>Chlorobiales</taxon>
        <taxon>Chlorobiaceae</taxon>
        <taxon>Chlorobium/Pelodictyon group</taxon>
        <taxon>Pelodictyon</taxon>
    </lineage>
</organism>
<gene>
    <name evidence="3" type="ordered locus">Ppha_1344</name>
</gene>
<keyword evidence="3" id="KW-0489">Methyltransferase</keyword>